<dbReference type="Gene3D" id="2.60.120.10">
    <property type="entry name" value="Jelly Rolls"/>
    <property type="match status" value="1"/>
</dbReference>
<dbReference type="InterPro" id="IPR018060">
    <property type="entry name" value="HTH_AraC"/>
</dbReference>
<keyword evidence="3" id="KW-0804">Transcription</keyword>
<name>A0A510IES6_9VIBR</name>
<dbReference type="SMART" id="SM00342">
    <property type="entry name" value="HTH_ARAC"/>
    <property type="match status" value="1"/>
</dbReference>
<protein>
    <submittedName>
        <fullName evidence="5">AraC family transcriptional regulator</fullName>
    </submittedName>
</protein>
<dbReference type="Pfam" id="PF12833">
    <property type="entry name" value="HTH_18"/>
    <property type="match status" value="1"/>
</dbReference>
<dbReference type="RefSeq" id="WP_171053693.1">
    <property type="nucleotide sequence ID" value="NZ_AP019799.1"/>
</dbReference>
<dbReference type="InterPro" id="IPR009057">
    <property type="entry name" value="Homeodomain-like_sf"/>
</dbReference>
<dbReference type="GO" id="GO:0003700">
    <property type="term" value="F:DNA-binding transcription factor activity"/>
    <property type="evidence" value="ECO:0007669"/>
    <property type="project" value="InterPro"/>
</dbReference>
<reference evidence="6" key="1">
    <citation type="submission" date="2019-07" db="EMBL/GenBank/DDBJ databases">
        <title>Complete Genome Sequences of Vibrion rotiferianus strain AM7.</title>
        <authorList>
            <person name="Miyazaki K."/>
            <person name="Wiseschart A."/>
            <person name="Pootanakit K."/>
            <person name="Ishimori K."/>
            <person name="Kitahara K."/>
        </authorList>
    </citation>
    <scope>NUCLEOTIDE SEQUENCE [LARGE SCALE GENOMIC DNA]</scope>
    <source>
        <strain evidence="6">AM7</strain>
    </source>
</reference>
<dbReference type="InterPro" id="IPR003313">
    <property type="entry name" value="AraC-bd"/>
</dbReference>
<dbReference type="AlphaFoldDB" id="A0A510IES6"/>
<dbReference type="SUPFAM" id="SSF46689">
    <property type="entry name" value="Homeodomain-like"/>
    <property type="match status" value="1"/>
</dbReference>
<evidence type="ECO:0000313" key="6">
    <source>
        <dbReference type="Proteomes" id="UP000315115"/>
    </source>
</evidence>
<accession>A0A510IES6</accession>
<dbReference type="Pfam" id="PF02311">
    <property type="entry name" value="AraC_binding"/>
    <property type="match status" value="1"/>
</dbReference>
<keyword evidence="2" id="KW-0238">DNA-binding</keyword>
<dbReference type="GO" id="GO:0043565">
    <property type="term" value="F:sequence-specific DNA binding"/>
    <property type="evidence" value="ECO:0007669"/>
    <property type="project" value="InterPro"/>
</dbReference>
<dbReference type="EMBL" id="AP019799">
    <property type="protein sequence ID" value="BBL90750.1"/>
    <property type="molecule type" value="Genomic_DNA"/>
</dbReference>
<keyword evidence="1" id="KW-0805">Transcription regulation</keyword>
<evidence type="ECO:0000313" key="5">
    <source>
        <dbReference type="EMBL" id="BBL90750.1"/>
    </source>
</evidence>
<dbReference type="InterPro" id="IPR011051">
    <property type="entry name" value="RmlC_Cupin_sf"/>
</dbReference>
<evidence type="ECO:0000259" key="4">
    <source>
        <dbReference type="PROSITE" id="PS01124"/>
    </source>
</evidence>
<organism evidence="5 6">
    <name type="scientific">Vibrio rotiferianus</name>
    <dbReference type="NCBI Taxonomy" id="190895"/>
    <lineage>
        <taxon>Bacteria</taxon>
        <taxon>Pseudomonadati</taxon>
        <taxon>Pseudomonadota</taxon>
        <taxon>Gammaproteobacteria</taxon>
        <taxon>Vibrionales</taxon>
        <taxon>Vibrionaceae</taxon>
        <taxon>Vibrio</taxon>
    </lineage>
</organism>
<sequence>MLYPLTTLKPKTSRFGQMAIIEDNTRFDADAIAASVVGIAADVGKHDSGMHEHKKGQLLYAPQGCMTFALDNSICTLPPTKAVWIPPHTSHRAVMTNVVAYRSLYFDCSKYNCPDDIVMVEVNDLLKALIDKMALWEWDIEETKTQATSALFWEEFYQAKQFEFSLPLPSDRRLTGFRKAMTKSDFIAPELNQLSQTVGASSKTITRLFKAETGMSYQDWRQQWRLLKAIELLCEERQVSDIAHCLEFSSDSAFIAFFKKQTGQTPLNFMKHRSLL</sequence>
<dbReference type="Gene3D" id="1.10.10.60">
    <property type="entry name" value="Homeodomain-like"/>
    <property type="match status" value="2"/>
</dbReference>
<dbReference type="SUPFAM" id="SSF51182">
    <property type="entry name" value="RmlC-like cupins"/>
    <property type="match status" value="1"/>
</dbReference>
<evidence type="ECO:0000256" key="1">
    <source>
        <dbReference type="ARBA" id="ARBA00023015"/>
    </source>
</evidence>
<evidence type="ECO:0000256" key="2">
    <source>
        <dbReference type="ARBA" id="ARBA00023125"/>
    </source>
</evidence>
<dbReference type="PANTHER" id="PTHR11019:SF159">
    <property type="entry name" value="TRANSCRIPTIONAL REGULATOR-RELATED"/>
    <property type="match status" value="1"/>
</dbReference>
<dbReference type="InterPro" id="IPR014710">
    <property type="entry name" value="RmlC-like_jellyroll"/>
</dbReference>
<gene>
    <name evidence="5" type="ORF">VroAM7_34030</name>
</gene>
<proteinExistence type="predicted"/>
<dbReference type="PROSITE" id="PS01124">
    <property type="entry name" value="HTH_ARAC_FAMILY_2"/>
    <property type="match status" value="1"/>
</dbReference>
<dbReference type="Proteomes" id="UP000315115">
    <property type="component" value="Chromosome 2"/>
</dbReference>
<dbReference type="CDD" id="cd06124">
    <property type="entry name" value="cupin_NimR-like_N"/>
    <property type="match status" value="1"/>
</dbReference>
<evidence type="ECO:0000256" key="3">
    <source>
        <dbReference type="ARBA" id="ARBA00023163"/>
    </source>
</evidence>
<dbReference type="PANTHER" id="PTHR11019">
    <property type="entry name" value="HTH-TYPE TRANSCRIPTIONAL REGULATOR NIMR"/>
    <property type="match status" value="1"/>
</dbReference>
<feature type="domain" description="HTH araC/xylS-type" evidence="4">
    <location>
        <begin position="172"/>
        <end position="272"/>
    </location>
</feature>